<gene>
    <name evidence="1" type="ORF">DI609_10930</name>
</gene>
<proteinExistence type="predicted"/>
<dbReference type="EMBL" id="QFNY01000297">
    <property type="protein sequence ID" value="PZO98351.1"/>
    <property type="molecule type" value="Genomic_DNA"/>
</dbReference>
<name>A0A2W5CTP8_9CORY</name>
<comment type="caution">
    <text evidence="1">The sequence shown here is derived from an EMBL/GenBank/DDBJ whole genome shotgun (WGS) entry which is preliminary data.</text>
</comment>
<dbReference type="AlphaFoldDB" id="A0A2W5CTP8"/>
<reference evidence="1 2" key="1">
    <citation type="submission" date="2017-11" db="EMBL/GenBank/DDBJ databases">
        <title>Infants hospitalized years apart are colonized by the same room-sourced microbial strains.</title>
        <authorList>
            <person name="Brooks B."/>
            <person name="Olm M.R."/>
            <person name="Firek B.A."/>
            <person name="Baker R."/>
            <person name="Thomas B.C."/>
            <person name="Morowitz M.J."/>
            <person name="Banfield J.F."/>
        </authorList>
    </citation>
    <scope>NUCLEOTIDE SEQUENCE [LARGE SCALE GENOMIC DNA]</scope>
    <source>
        <strain evidence="1">S2_012_000_R3_87</strain>
    </source>
</reference>
<protein>
    <submittedName>
        <fullName evidence="1">Uncharacterized protein</fullName>
    </submittedName>
</protein>
<organism evidence="1 2">
    <name type="scientific">Corynebacterium urealyticum</name>
    <dbReference type="NCBI Taxonomy" id="43771"/>
    <lineage>
        <taxon>Bacteria</taxon>
        <taxon>Bacillati</taxon>
        <taxon>Actinomycetota</taxon>
        <taxon>Actinomycetes</taxon>
        <taxon>Mycobacteriales</taxon>
        <taxon>Corynebacteriaceae</taxon>
        <taxon>Corynebacterium</taxon>
    </lineage>
</organism>
<dbReference type="Proteomes" id="UP000249451">
    <property type="component" value="Unassembled WGS sequence"/>
</dbReference>
<evidence type="ECO:0000313" key="1">
    <source>
        <dbReference type="EMBL" id="PZO98351.1"/>
    </source>
</evidence>
<evidence type="ECO:0000313" key="2">
    <source>
        <dbReference type="Proteomes" id="UP000249451"/>
    </source>
</evidence>
<accession>A0A2W5CTP8</accession>
<sequence length="129" mass="14069">MTNYDRAVQVIYDEANQMWERGEILTAAGEAERLANALADAGLLAPDLPTPTKIEDDECCWDKTHTHLAYDYQTGAEKKIKVPGGVTVIQDEDAEAWLDVDYGIHSLALDEARSLGLALLAAANHAEEA</sequence>